<protein>
    <submittedName>
        <fullName evidence="2">Uncharacterized protein</fullName>
    </submittedName>
</protein>
<dbReference type="Proteomes" id="UP000317909">
    <property type="component" value="Chromosome"/>
</dbReference>
<evidence type="ECO:0000313" key="2">
    <source>
        <dbReference type="EMBL" id="QDT74003.1"/>
    </source>
</evidence>
<organism evidence="2 3">
    <name type="scientific">Lacipirellula limnantheis</name>
    <dbReference type="NCBI Taxonomy" id="2528024"/>
    <lineage>
        <taxon>Bacteria</taxon>
        <taxon>Pseudomonadati</taxon>
        <taxon>Planctomycetota</taxon>
        <taxon>Planctomycetia</taxon>
        <taxon>Pirellulales</taxon>
        <taxon>Lacipirellulaceae</taxon>
        <taxon>Lacipirellula</taxon>
    </lineage>
</organism>
<feature type="region of interest" description="Disordered" evidence="1">
    <location>
        <begin position="98"/>
        <end position="121"/>
    </location>
</feature>
<dbReference type="AlphaFoldDB" id="A0A517U075"/>
<evidence type="ECO:0000313" key="3">
    <source>
        <dbReference type="Proteomes" id="UP000317909"/>
    </source>
</evidence>
<name>A0A517U075_9BACT</name>
<keyword evidence="3" id="KW-1185">Reference proteome</keyword>
<dbReference type="EMBL" id="CP036339">
    <property type="protein sequence ID" value="QDT74003.1"/>
    <property type="molecule type" value="Genomic_DNA"/>
</dbReference>
<sequence length="325" mass="37164">MFTKRVAAQGDQIPVQPLLRGVSTDSPSPGSATSCVFCLPPLLPAAYDGYGSWKAAPTRSDALVGSPRRGETDPSRMMRDAQQVYEFFKVRLAMSTQRRSQLNGLRPKKTTRAQTAVRWSRRARSPQFGAQNVRAPFAPPEDWHEPRNDGKGYRIVVQQPGEGYAHVVTPEQVRERLARVPQEFLNGLEVVQFSQMTRKKQSFPCYGMQWGSTLYLYPLEESLEEWFSIPPQPQVVTESRMYGGRWDQPAIGSWRLTWSKAAIEDFYLNNILIHELGHLIDDRNTGYTDRERYAEWFAVEFGYRATGGAGTRRRNAKIRRRHHAK</sequence>
<dbReference type="KEGG" id="llh:I41_31960"/>
<evidence type="ECO:0000256" key="1">
    <source>
        <dbReference type="SAM" id="MobiDB-lite"/>
    </source>
</evidence>
<proteinExistence type="predicted"/>
<reference evidence="2 3" key="1">
    <citation type="submission" date="2019-02" db="EMBL/GenBank/DDBJ databases">
        <title>Deep-cultivation of Planctomycetes and their phenomic and genomic characterization uncovers novel biology.</title>
        <authorList>
            <person name="Wiegand S."/>
            <person name="Jogler M."/>
            <person name="Boedeker C."/>
            <person name="Pinto D."/>
            <person name="Vollmers J."/>
            <person name="Rivas-Marin E."/>
            <person name="Kohn T."/>
            <person name="Peeters S.H."/>
            <person name="Heuer A."/>
            <person name="Rast P."/>
            <person name="Oberbeckmann S."/>
            <person name="Bunk B."/>
            <person name="Jeske O."/>
            <person name="Meyerdierks A."/>
            <person name="Storesund J.E."/>
            <person name="Kallscheuer N."/>
            <person name="Luecker S."/>
            <person name="Lage O.M."/>
            <person name="Pohl T."/>
            <person name="Merkel B.J."/>
            <person name="Hornburger P."/>
            <person name="Mueller R.-W."/>
            <person name="Bruemmer F."/>
            <person name="Labrenz M."/>
            <person name="Spormann A.M."/>
            <person name="Op den Camp H."/>
            <person name="Overmann J."/>
            <person name="Amann R."/>
            <person name="Jetten M.S.M."/>
            <person name="Mascher T."/>
            <person name="Medema M.H."/>
            <person name="Devos D.P."/>
            <person name="Kaster A.-K."/>
            <person name="Ovreas L."/>
            <person name="Rohde M."/>
            <person name="Galperin M.Y."/>
            <person name="Jogler C."/>
        </authorList>
    </citation>
    <scope>NUCLEOTIDE SEQUENCE [LARGE SCALE GENOMIC DNA]</scope>
    <source>
        <strain evidence="2 3">I41</strain>
    </source>
</reference>
<gene>
    <name evidence="2" type="ORF">I41_31960</name>
</gene>
<accession>A0A517U075</accession>